<dbReference type="Proteomes" id="UP000242818">
    <property type="component" value="Unassembled WGS sequence"/>
</dbReference>
<gene>
    <name evidence="1" type="ORF">GA0116948_1363</name>
</gene>
<protein>
    <submittedName>
        <fullName evidence="1">Uncharacterized protein</fullName>
    </submittedName>
</protein>
<reference evidence="1 2" key="1">
    <citation type="submission" date="2016-08" db="EMBL/GenBank/DDBJ databases">
        <authorList>
            <person name="Seilhamer J.J."/>
        </authorList>
    </citation>
    <scope>NUCLEOTIDE SEQUENCE [LARGE SCALE GENOMIC DNA]</scope>
    <source>
        <strain evidence="1 2">A37T2</strain>
    </source>
</reference>
<organism evidence="1 2">
    <name type="scientific">Chitinophaga costaii</name>
    <dbReference type="NCBI Taxonomy" id="1335309"/>
    <lineage>
        <taxon>Bacteria</taxon>
        <taxon>Pseudomonadati</taxon>
        <taxon>Bacteroidota</taxon>
        <taxon>Chitinophagia</taxon>
        <taxon>Chitinophagales</taxon>
        <taxon>Chitinophagaceae</taxon>
        <taxon>Chitinophaga</taxon>
    </lineage>
</organism>
<dbReference type="AlphaFoldDB" id="A0A1C4G997"/>
<proteinExistence type="predicted"/>
<dbReference type="EMBL" id="FMAR01000036">
    <property type="protein sequence ID" value="SCC64706.1"/>
    <property type="molecule type" value="Genomic_DNA"/>
</dbReference>
<evidence type="ECO:0000313" key="1">
    <source>
        <dbReference type="EMBL" id="SCC64706.1"/>
    </source>
</evidence>
<evidence type="ECO:0000313" key="2">
    <source>
        <dbReference type="Proteomes" id="UP000242818"/>
    </source>
</evidence>
<sequence length="52" mass="6213">MKGMGLKFSYIYSEALCDNNHLFLFKNLTKAERDSIFVFIMNQKSDFEDKRK</sequence>
<keyword evidence="2" id="KW-1185">Reference proteome</keyword>
<name>A0A1C4G997_9BACT</name>
<accession>A0A1C4G997</accession>